<dbReference type="GO" id="GO:0015074">
    <property type="term" value="P:DNA integration"/>
    <property type="evidence" value="ECO:0007669"/>
    <property type="project" value="InterPro"/>
</dbReference>
<evidence type="ECO:0000313" key="5">
    <source>
        <dbReference type="EMBL" id="TFC81164.1"/>
    </source>
</evidence>
<dbReference type="PANTHER" id="PTHR30349">
    <property type="entry name" value="PHAGE INTEGRASE-RELATED"/>
    <property type="match status" value="1"/>
</dbReference>
<dbReference type="InterPro" id="IPR011010">
    <property type="entry name" value="DNA_brk_join_enz"/>
</dbReference>
<organism evidence="5 6">
    <name type="scientific">Cryobacterium cheniae</name>
    <dbReference type="NCBI Taxonomy" id="1259262"/>
    <lineage>
        <taxon>Bacteria</taxon>
        <taxon>Bacillati</taxon>
        <taxon>Actinomycetota</taxon>
        <taxon>Actinomycetes</taxon>
        <taxon>Micrococcales</taxon>
        <taxon>Microbacteriaceae</taxon>
        <taxon>Cryobacterium</taxon>
    </lineage>
</organism>
<accession>A0A4R8XS73</accession>
<keyword evidence="2" id="KW-0238">DNA-binding</keyword>
<dbReference type="PROSITE" id="PS51898">
    <property type="entry name" value="TYR_RECOMBINASE"/>
    <property type="match status" value="1"/>
</dbReference>
<reference evidence="5 6" key="1">
    <citation type="submission" date="2019-03" db="EMBL/GenBank/DDBJ databases">
        <title>Genomics of glacier-inhabiting Cryobacterium strains.</title>
        <authorList>
            <person name="Liu Q."/>
            <person name="Xin Y.-H."/>
        </authorList>
    </citation>
    <scope>NUCLEOTIDE SEQUENCE [LARGE SCALE GENOMIC DNA]</scope>
    <source>
        <strain evidence="5 6">TMT2-48-2</strain>
    </source>
</reference>
<sequence length="398" mass="42970">MKVWINDRWNTVDGTKNAAWGKGSRWRAVWIDPTKAGKGETSKSFAKKADAEAYRAKMEDSLRAGTYRAPELANKNFAAAADAWFSGKKKPTGSSLKRYRDALDVWVLPKWGTRKLSTIEKTEIDEWVTALADGSAPHAEDRTVHGGGLSPNGITAVWVPFRAAVANALHLGWITGDPCVGVELPKTPHKEIDTLTHTEVKALADAAHKVADNRSDALMVELMAYAGLRPGEVVALQVKHVALTERRIQIRRTLTIDAAGKEIFGPPKHGERRDVPIAPHILDALVALTAGRAATAPLVTSTLGKSVNVHNWRSRVWTAAVAGSGLDGRGLTPKSLRHTAASRAIEAGADVKVIQRMLGHADATLTLNTYGHLWPDRLDEVAGAVSAAREKALSQESS</sequence>
<evidence type="ECO:0000256" key="1">
    <source>
        <dbReference type="ARBA" id="ARBA00008857"/>
    </source>
</evidence>
<keyword evidence="3" id="KW-0233">DNA recombination</keyword>
<comment type="similarity">
    <text evidence="1">Belongs to the 'phage' integrase family.</text>
</comment>
<dbReference type="OrthoDB" id="1822491at2"/>
<evidence type="ECO:0000313" key="6">
    <source>
        <dbReference type="Proteomes" id="UP000298433"/>
    </source>
</evidence>
<dbReference type="EMBL" id="SOGN01000035">
    <property type="protein sequence ID" value="TFC81164.1"/>
    <property type="molecule type" value="Genomic_DNA"/>
</dbReference>
<keyword evidence="6" id="KW-1185">Reference proteome</keyword>
<dbReference type="InterPro" id="IPR013762">
    <property type="entry name" value="Integrase-like_cat_sf"/>
</dbReference>
<comment type="caution">
    <text evidence="5">The sequence shown here is derived from an EMBL/GenBank/DDBJ whole genome shotgun (WGS) entry which is preliminary data.</text>
</comment>
<dbReference type="Pfam" id="PF00589">
    <property type="entry name" value="Phage_integrase"/>
    <property type="match status" value="1"/>
</dbReference>
<dbReference type="AlphaFoldDB" id="A0A4R8XS73"/>
<feature type="domain" description="Tyr recombinase" evidence="4">
    <location>
        <begin position="190"/>
        <end position="383"/>
    </location>
</feature>
<dbReference type="InterPro" id="IPR002104">
    <property type="entry name" value="Integrase_catalytic"/>
</dbReference>
<evidence type="ECO:0000256" key="3">
    <source>
        <dbReference type="ARBA" id="ARBA00023172"/>
    </source>
</evidence>
<dbReference type="Gene3D" id="1.10.150.130">
    <property type="match status" value="1"/>
</dbReference>
<dbReference type="PANTHER" id="PTHR30349:SF41">
    <property type="entry name" value="INTEGRASE_RECOMBINASE PROTEIN MJ0367-RELATED"/>
    <property type="match status" value="1"/>
</dbReference>
<dbReference type="GO" id="GO:0006310">
    <property type="term" value="P:DNA recombination"/>
    <property type="evidence" value="ECO:0007669"/>
    <property type="project" value="UniProtKB-KW"/>
</dbReference>
<proteinExistence type="inferred from homology"/>
<dbReference type="RefSeq" id="WP_134369595.1">
    <property type="nucleotide sequence ID" value="NZ_SOGN01000035.1"/>
</dbReference>
<protein>
    <submittedName>
        <fullName evidence="5">Site-specific integrase</fullName>
    </submittedName>
</protein>
<dbReference type="Gene3D" id="1.10.443.10">
    <property type="entry name" value="Intergrase catalytic core"/>
    <property type="match status" value="1"/>
</dbReference>
<dbReference type="SUPFAM" id="SSF56349">
    <property type="entry name" value="DNA breaking-rejoining enzymes"/>
    <property type="match status" value="1"/>
</dbReference>
<evidence type="ECO:0000259" key="4">
    <source>
        <dbReference type="PROSITE" id="PS51898"/>
    </source>
</evidence>
<gene>
    <name evidence="5" type="ORF">E3T23_06610</name>
</gene>
<dbReference type="GO" id="GO:0003677">
    <property type="term" value="F:DNA binding"/>
    <property type="evidence" value="ECO:0007669"/>
    <property type="project" value="UniProtKB-KW"/>
</dbReference>
<name>A0A4R8XS73_9MICO</name>
<evidence type="ECO:0000256" key="2">
    <source>
        <dbReference type="ARBA" id="ARBA00023125"/>
    </source>
</evidence>
<dbReference type="CDD" id="cd01189">
    <property type="entry name" value="INT_ICEBs1_C_like"/>
    <property type="match status" value="1"/>
</dbReference>
<dbReference type="Proteomes" id="UP000298433">
    <property type="component" value="Unassembled WGS sequence"/>
</dbReference>
<dbReference type="InterPro" id="IPR010998">
    <property type="entry name" value="Integrase_recombinase_N"/>
</dbReference>
<dbReference type="InterPro" id="IPR050090">
    <property type="entry name" value="Tyrosine_recombinase_XerCD"/>
</dbReference>